<dbReference type="Proteomes" id="UP000320776">
    <property type="component" value="Chromosome"/>
</dbReference>
<dbReference type="Pfam" id="PF00989">
    <property type="entry name" value="PAS"/>
    <property type="match status" value="1"/>
</dbReference>
<reference evidence="3 4" key="1">
    <citation type="submission" date="2019-02" db="EMBL/GenBank/DDBJ databases">
        <title>Closed genome of Sporomusa termitida DSM 4440.</title>
        <authorList>
            <person name="Poehlein A."/>
            <person name="Daniel R."/>
        </authorList>
    </citation>
    <scope>NUCLEOTIDE SEQUENCE [LARGE SCALE GENOMIC DNA]</scope>
    <source>
        <strain evidence="3 4">DSM 4440</strain>
    </source>
</reference>
<evidence type="ECO:0000259" key="2">
    <source>
        <dbReference type="PROSITE" id="PS50887"/>
    </source>
</evidence>
<dbReference type="FunFam" id="3.30.70.270:FF:000001">
    <property type="entry name" value="Diguanylate cyclase domain protein"/>
    <property type="match status" value="1"/>
</dbReference>
<dbReference type="InterPro" id="IPR018771">
    <property type="entry name" value="PocR_dom"/>
</dbReference>
<dbReference type="AlphaFoldDB" id="A0A517DNQ7"/>
<dbReference type="InterPro" id="IPR013767">
    <property type="entry name" value="PAS_fold"/>
</dbReference>
<dbReference type="RefSeq" id="WP_170233093.1">
    <property type="nucleotide sequence ID" value="NZ_CP036259.1"/>
</dbReference>
<evidence type="ECO:0000313" key="3">
    <source>
        <dbReference type="EMBL" id="QDR78999.1"/>
    </source>
</evidence>
<gene>
    <name evidence="3" type="ORF">SPTER_02510</name>
</gene>
<dbReference type="CDD" id="cd00130">
    <property type="entry name" value="PAS"/>
    <property type="match status" value="1"/>
</dbReference>
<dbReference type="SUPFAM" id="SSF55073">
    <property type="entry name" value="Nucleotide cyclase"/>
    <property type="match status" value="1"/>
</dbReference>
<accession>A0A517DNQ7</accession>
<dbReference type="NCBIfam" id="TIGR00229">
    <property type="entry name" value="sensory_box"/>
    <property type="match status" value="1"/>
</dbReference>
<dbReference type="InterPro" id="IPR029787">
    <property type="entry name" value="Nucleotide_cyclase"/>
</dbReference>
<dbReference type="SMART" id="SM00267">
    <property type="entry name" value="GGDEF"/>
    <property type="match status" value="1"/>
</dbReference>
<dbReference type="Gene3D" id="3.30.70.270">
    <property type="match status" value="1"/>
</dbReference>
<dbReference type="InterPro" id="IPR000014">
    <property type="entry name" value="PAS"/>
</dbReference>
<organism evidence="3 4">
    <name type="scientific">Sporomusa termitida</name>
    <dbReference type="NCBI Taxonomy" id="2377"/>
    <lineage>
        <taxon>Bacteria</taxon>
        <taxon>Bacillati</taxon>
        <taxon>Bacillota</taxon>
        <taxon>Negativicutes</taxon>
        <taxon>Selenomonadales</taxon>
        <taxon>Sporomusaceae</taxon>
        <taxon>Sporomusa</taxon>
    </lineage>
</organism>
<feature type="domain" description="GGDEF" evidence="2">
    <location>
        <begin position="464"/>
        <end position="597"/>
    </location>
</feature>
<dbReference type="KEGG" id="sted:SPTER_02510"/>
<dbReference type="Gene3D" id="3.30.450.20">
    <property type="entry name" value="PAS domain"/>
    <property type="match status" value="2"/>
</dbReference>
<dbReference type="InterPro" id="IPR052155">
    <property type="entry name" value="Biofilm_reg_signaling"/>
</dbReference>
<dbReference type="Pfam" id="PF00990">
    <property type="entry name" value="GGDEF"/>
    <property type="match status" value="1"/>
</dbReference>
<dbReference type="InterPro" id="IPR035965">
    <property type="entry name" value="PAS-like_dom_sf"/>
</dbReference>
<feature type="domain" description="PAS" evidence="1">
    <location>
        <begin position="186"/>
        <end position="225"/>
    </location>
</feature>
<dbReference type="SMART" id="SM00091">
    <property type="entry name" value="PAS"/>
    <property type="match status" value="2"/>
</dbReference>
<evidence type="ECO:0000313" key="4">
    <source>
        <dbReference type="Proteomes" id="UP000320776"/>
    </source>
</evidence>
<dbReference type="PANTHER" id="PTHR44757:SF2">
    <property type="entry name" value="BIOFILM ARCHITECTURE MAINTENANCE PROTEIN MBAA"/>
    <property type="match status" value="1"/>
</dbReference>
<proteinExistence type="predicted"/>
<dbReference type="Pfam" id="PF10114">
    <property type="entry name" value="PocR"/>
    <property type="match status" value="1"/>
</dbReference>
<dbReference type="Pfam" id="PF13426">
    <property type="entry name" value="PAS_9"/>
    <property type="match status" value="1"/>
</dbReference>
<sequence>MRGSHAMEFPELVDIAKLQQLLDSMYAVTGIPSAILDNHSVVLIASGWQDICQKFHRVFPETAARCHDSDQRIYQQLLAGQFAGYRCENGLIDYACPIIIEGRHLASLFVGQFFMEKPDEEFFRNQARRFGFKEDEYLAALHKVPVIPQESVASIIEFFSQLASIITHLCYQVLRSKTAMNFKDTLMEAIPNPIFYKDQNGRYLGCNKAFTDLTGLSKAEIVGKTASEILPMCYSAEEQVPEPEPEPGRRPHTCECVVLDAAGAVRNVIFNNAVFTTGDGSKGLVGSILDITAHKQMEAKLKESEENYLLLFKHMINGFLFLQATPGLDGALPDFVILDVNEGYAEIIGQPKAEILDHKITDVLPFTTAENPEWLFILHRVLQHGEATLLEHYSKQCLKWLRLSIYSPKQGYLAIVVSDITGQKRSEEQVQQYAYHDHLTGLPNRRLLDDRLSIAIARAKRSAEQIAVIFLDLDNFKPVNDTYGHDAGDELLQQLANRIVSNVREGDTVSRVGGDEFVIILPQIRTKAEVEQLALRLLVVCRQPFMIRNHEVFVSASIGVSMFPDDGMDIADLIRSADIAMYHSKRNGRNQVCFVHGCL</sequence>
<name>A0A517DNQ7_9FIRM</name>
<dbReference type="PROSITE" id="PS50112">
    <property type="entry name" value="PAS"/>
    <property type="match status" value="1"/>
</dbReference>
<dbReference type="EMBL" id="CP036259">
    <property type="protein sequence ID" value="QDR78999.1"/>
    <property type="molecule type" value="Genomic_DNA"/>
</dbReference>
<dbReference type="NCBIfam" id="TIGR00254">
    <property type="entry name" value="GGDEF"/>
    <property type="match status" value="1"/>
</dbReference>
<keyword evidence="4" id="KW-1185">Reference proteome</keyword>
<evidence type="ECO:0000259" key="1">
    <source>
        <dbReference type="PROSITE" id="PS50112"/>
    </source>
</evidence>
<dbReference type="GO" id="GO:0006355">
    <property type="term" value="P:regulation of DNA-templated transcription"/>
    <property type="evidence" value="ECO:0007669"/>
    <property type="project" value="InterPro"/>
</dbReference>
<dbReference type="CDD" id="cd01949">
    <property type="entry name" value="GGDEF"/>
    <property type="match status" value="1"/>
</dbReference>
<dbReference type="SUPFAM" id="SSF55785">
    <property type="entry name" value="PYP-like sensor domain (PAS domain)"/>
    <property type="match status" value="2"/>
</dbReference>
<dbReference type="PANTHER" id="PTHR44757">
    <property type="entry name" value="DIGUANYLATE CYCLASE DGCP"/>
    <property type="match status" value="1"/>
</dbReference>
<dbReference type="PROSITE" id="PS50887">
    <property type="entry name" value="GGDEF"/>
    <property type="match status" value="1"/>
</dbReference>
<dbReference type="InterPro" id="IPR043128">
    <property type="entry name" value="Rev_trsase/Diguanyl_cyclase"/>
</dbReference>
<protein>
    <submittedName>
        <fullName evidence="3">GGDEF: diguanylate cyclase (GGDEF) domain protein</fullName>
    </submittedName>
</protein>
<dbReference type="InterPro" id="IPR000160">
    <property type="entry name" value="GGDEF_dom"/>
</dbReference>